<feature type="region of interest" description="Disordered" evidence="5">
    <location>
        <begin position="81"/>
        <end position="205"/>
    </location>
</feature>
<feature type="region of interest" description="Disordered" evidence="5">
    <location>
        <begin position="259"/>
        <end position="373"/>
    </location>
</feature>
<dbReference type="GO" id="GO:0005819">
    <property type="term" value="C:spindle"/>
    <property type="evidence" value="ECO:0007669"/>
    <property type="project" value="InterPro"/>
</dbReference>
<feature type="domain" description="TPX2 C-terminal" evidence="6">
    <location>
        <begin position="531"/>
        <end position="603"/>
    </location>
</feature>
<dbReference type="GO" id="GO:0060236">
    <property type="term" value="P:regulation of mitotic spindle organization"/>
    <property type="evidence" value="ECO:0007669"/>
    <property type="project" value="InterPro"/>
</dbReference>
<dbReference type="Proteomes" id="UP001149813">
    <property type="component" value="Unassembled WGS sequence"/>
</dbReference>
<sequence>MTKSPTSGRKSSGRAASSPSAKTTPRRKSRRTSTHASNSDRVGDVWDFDAPQFYDFASAKTPGPKADKWFDSDDEIEFNKWKSGHALPASSSGSNDATNGDNDGRRDTVVAAGEKEKSPVEAPAQPSDKPAHGTKKKAQNKLSTDSVASASRTQESNASGTGTTSNSTARTANRPLVPIKAAGSKVAKRPVAEAAPKSAPSTTKTLTVPVEQCGFMRPTKVAARRLQVKKRDKLDQQAIAQAIAKSVNRRLSHNKGTILTMPKPFHFHDSKGNDTEPQTEESTTEQPVEKRLSKKTQERLVAKLTSKHRSATSENTADGLDATKQKAAAPKKPAAARILKPTVPKTPQFAKSKRMRNGNVNDSADEAADDSDPFGFEKAAREIANAKARASALQVPEKPAPLKTTVPQPFTFRSDAAAERHLLRLREEIAKLKAEEEALRQFRANPLPEFPTPKKRKRQATQQLHASPFQLETDVRGETYQRQLRERLAELEQKQRERQEFKARPIPPSIDHPFVPQPSTHPLTASEEVLLKTELRSEERRAFDGDRVERERIREEVLERRRLEEEKREDEEIKRLRKLLVHKAQPIRHYKPVDVQPSDRPLTVPKTPQWSVRTREHRPATPTLEATPTK</sequence>
<keyword evidence="4" id="KW-0206">Cytoskeleton</keyword>
<gene>
    <name evidence="7" type="ORF">LPJ53_003939</name>
</gene>
<comment type="subcellular location">
    <subcellularLocation>
        <location evidence="1">Cytoplasm</location>
        <location evidence="1">Cytoskeleton</location>
    </subcellularLocation>
</comment>
<feature type="compositionally biased region" description="Acidic residues" evidence="5">
    <location>
        <begin position="363"/>
        <end position="372"/>
    </location>
</feature>
<feature type="compositionally biased region" description="Polar residues" evidence="5">
    <location>
        <begin position="140"/>
        <end position="155"/>
    </location>
</feature>
<accession>A0A9W7XZM9</accession>
<feature type="compositionally biased region" description="Polar residues" evidence="5">
    <location>
        <begin position="89"/>
        <end position="101"/>
    </location>
</feature>
<feature type="compositionally biased region" description="Basic and acidic residues" evidence="5">
    <location>
        <begin position="102"/>
        <end position="119"/>
    </location>
</feature>
<feature type="region of interest" description="Disordered" evidence="5">
    <location>
        <begin position="1"/>
        <end position="45"/>
    </location>
</feature>
<feature type="region of interest" description="Disordered" evidence="5">
    <location>
        <begin position="443"/>
        <end position="476"/>
    </location>
</feature>
<feature type="domain" description="TPX2 C-terminal" evidence="6">
    <location>
        <begin position="478"/>
        <end position="524"/>
    </location>
</feature>
<dbReference type="OrthoDB" id="1684416at2759"/>
<dbReference type="AlphaFoldDB" id="A0A9W7XZM9"/>
<dbReference type="PANTHER" id="PTHR14326">
    <property type="entry name" value="TARGETING PROTEIN FOR XKLP2"/>
    <property type="match status" value="1"/>
</dbReference>
<reference evidence="7" key="1">
    <citation type="submission" date="2022-07" db="EMBL/GenBank/DDBJ databases">
        <title>Phylogenomic reconstructions and comparative analyses of Kickxellomycotina fungi.</title>
        <authorList>
            <person name="Reynolds N.K."/>
            <person name="Stajich J.E."/>
            <person name="Barry K."/>
            <person name="Grigoriev I.V."/>
            <person name="Crous P."/>
            <person name="Smith M.E."/>
        </authorList>
    </citation>
    <scope>NUCLEOTIDE SEQUENCE</scope>
    <source>
        <strain evidence="7">NBRC 32514</strain>
    </source>
</reference>
<protein>
    <recommendedName>
        <fullName evidence="6">TPX2 C-terminal domain-containing protein</fullName>
    </recommendedName>
</protein>
<proteinExistence type="inferred from homology"/>
<evidence type="ECO:0000259" key="6">
    <source>
        <dbReference type="Pfam" id="PF06886"/>
    </source>
</evidence>
<evidence type="ECO:0000256" key="3">
    <source>
        <dbReference type="ARBA" id="ARBA00022490"/>
    </source>
</evidence>
<comment type="caution">
    <text evidence="7">The sequence shown here is derived from an EMBL/GenBank/DDBJ whole genome shotgun (WGS) entry which is preliminary data.</text>
</comment>
<dbReference type="Pfam" id="PF06886">
    <property type="entry name" value="TPX2"/>
    <property type="match status" value="2"/>
</dbReference>
<organism evidence="7 8">
    <name type="scientific">Coemansia erecta</name>
    <dbReference type="NCBI Taxonomy" id="147472"/>
    <lineage>
        <taxon>Eukaryota</taxon>
        <taxon>Fungi</taxon>
        <taxon>Fungi incertae sedis</taxon>
        <taxon>Zoopagomycota</taxon>
        <taxon>Kickxellomycotina</taxon>
        <taxon>Kickxellomycetes</taxon>
        <taxon>Kickxellales</taxon>
        <taxon>Kickxellaceae</taxon>
        <taxon>Coemansia</taxon>
    </lineage>
</organism>
<evidence type="ECO:0000313" key="8">
    <source>
        <dbReference type="Proteomes" id="UP001149813"/>
    </source>
</evidence>
<dbReference type="EMBL" id="JANBOJ010000163">
    <property type="protein sequence ID" value="KAJ1721563.1"/>
    <property type="molecule type" value="Genomic_DNA"/>
</dbReference>
<comment type="similarity">
    <text evidence="2">Belongs to the TPX2 family.</text>
</comment>
<feature type="compositionally biased region" description="Low complexity" evidence="5">
    <location>
        <begin position="325"/>
        <end position="336"/>
    </location>
</feature>
<evidence type="ECO:0000256" key="2">
    <source>
        <dbReference type="ARBA" id="ARBA00005885"/>
    </source>
</evidence>
<evidence type="ECO:0000256" key="1">
    <source>
        <dbReference type="ARBA" id="ARBA00004245"/>
    </source>
</evidence>
<keyword evidence="8" id="KW-1185">Reference proteome</keyword>
<feature type="compositionally biased region" description="Low complexity" evidence="5">
    <location>
        <begin position="7"/>
        <end position="23"/>
    </location>
</feature>
<name>A0A9W7XZM9_9FUNG</name>
<dbReference type="GO" id="GO:0005874">
    <property type="term" value="C:microtubule"/>
    <property type="evidence" value="ECO:0007669"/>
    <property type="project" value="InterPro"/>
</dbReference>
<feature type="region of interest" description="Disordered" evidence="5">
    <location>
        <begin position="494"/>
        <end position="525"/>
    </location>
</feature>
<feature type="compositionally biased region" description="Basic and acidic residues" evidence="5">
    <location>
        <begin position="287"/>
        <end position="301"/>
    </location>
</feature>
<feature type="region of interest" description="Disordered" evidence="5">
    <location>
        <begin position="590"/>
        <end position="630"/>
    </location>
</feature>
<evidence type="ECO:0000313" key="7">
    <source>
        <dbReference type="EMBL" id="KAJ1721563.1"/>
    </source>
</evidence>
<evidence type="ECO:0000256" key="4">
    <source>
        <dbReference type="ARBA" id="ARBA00023212"/>
    </source>
</evidence>
<dbReference type="PANTHER" id="PTHR14326:SF44">
    <property type="entry name" value="TARGETING PROTEIN FOR XKLP2"/>
    <property type="match status" value="1"/>
</dbReference>
<evidence type="ECO:0000256" key="5">
    <source>
        <dbReference type="SAM" id="MobiDB-lite"/>
    </source>
</evidence>
<feature type="compositionally biased region" description="Basic and acidic residues" evidence="5">
    <location>
        <begin position="494"/>
        <end position="503"/>
    </location>
</feature>
<feature type="compositionally biased region" description="Basic residues" evidence="5">
    <location>
        <begin position="24"/>
        <end position="33"/>
    </location>
</feature>
<dbReference type="InterPro" id="IPR027329">
    <property type="entry name" value="TPX2_C"/>
</dbReference>
<feature type="compositionally biased region" description="Low complexity" evidence="5">
    <location>
        <begin position="156"/>
        <end position="174"/>
    </location>
</feature>
<keyword evidence="3" id="KW-0963">Cytoplasm</keyword>
<dbReference type="InterPro" id="IPR009675">
    <property type="entry name" value="TPX2_fam"/>
</dbReference>